<gene>
    <name evidence="5" type="ORF">IPH26_03615</name>
</gene>
<feature type="transmembrane region" description="Helical" evidence="4">
    <location>
        <begin position="180"/>
        <end position="201"/>
    </location>
</feature>
<feature type="transmembrane region" description="Helical" evidence="4">
    <location>
        <begin position="240"/>
        <end position="262"/>
    </location>
</feature>
<evidence type="ECO:0000256" key="1">
    <source>
        <dbReference type="ARBA" id="ARBA00004196"/>
    </source>
</evidence>
<dbReference type="SUPFAM" id="SSF111369">
    <property type="entry name" value="HlyD-like secretion proteins"/>
    <property type="match status" value="1"/>
</dbReference>
<keyword evidence="4" id="KW-0472">Membrane</keyword>
<feature type="region of interest" description="Disordered" evidence="3">
    <location>
        <begin position="633"/>
        <end position="653"/>
    </location>
</feature>
<comment type="caution">
    <text evidence="5">The sequence shown here is derived from an EMBL/GenBank/DDBJ whole genome shotgun (WGS) entry which is preliminary data.</text>
</comment>
<keyword evidence="4" id="KW-0812">Transmembrane</keyword>
<dbReference type="PANTHER" id="PTHR32347">
    <property type="entry name" value="EFFLUX SYSTEM COMPONENT YKNX-RELATED"/>
    <property type="match status" value="1"/>
</dbReference>
<evidence type="ECO:0000256" key="4">
    <source>
        <dbReference type="SAM" id="Phobius"/>
    </source>
</evidence>
<feature type="transmembrane region" description="Helical" evidence="4">
    <location>
        <begin position="268"/>
        <end position="287"/>
    </location>
</feature>
<evidence type="ECO:0000313" key="6">
    <source>
        <dbReference type="Proteomes" id="UP000807785"/>
    </source>
</evidence>
<dbReference type="EMBL" id="JADJEV010000002">
    <property type="protein sequence ID" value="MBK6972062.1"/>
    <property type="molecule type" value="Genomic_DNA"/>
</dbReference>
<feature type="region of interest" description="Disordered" evidence="3">
    <location>
        <begin position="506"/>
        <end position="525"/>
    </location>
</feature>
<evidence type="ECO:0000256" key="3">
    <source>
        <dbReference type="SAM" id="MobiDB-lite"/>
    </source>
</evidence>
<reference evidence="5" key="1">
    <citation type="submission" date="2020-10" db="EMBL/GenBank/DDBJ databases">
        <title>Connecting structure to function with the recovery of over 1000 high-quality activated sludge metagenome-assembled genomes encoding full-length rRNA genes using long-read sequencing.</title>
        <authorList>
            <person name="Singleton C.M."/>
            <person name="Petriglieri F."/>
            <person name="Kristensen J.M."/>
            <person name="Kirkegaard R.H."/>
            <person name="Michaelsen T.Y."/>
            <person name="Andersen M.H."/>
            <person name="Karst S.M."/>
            <person name="Dueholm M.S."/>
            <person name="Nielsen P.H."/>
            <person name="Albertsen M."/>
        </authorList>
    </citation>
    <scope>NUCLEOTIDE SEQUENCE</scope>
    <source>
        <strain evidence="5">Bjer_18-Q3-R1-45_BAT3C.347</strain>
    </source>
</reference>
<keyword evidence="2" id="KW-0175">Coiled coil</keyword>
<feature type="transmembrane region" description="Helical" evidence="4">
    <location>
        <begin position="345"/>
        <end position="367"/>
    </location>
</feature>
<sequence>MANLKPRLSAQLQLRRQRLRGETWYVLAERGRARFVRLNAAAYSMAGRFDGCHTIQQLWDHLLGTGKDAPTQDEVIDLLAQLREAALVTFDRPADGEQLIPHLERVARPRQRNNLLAWRIPLADPSALLDRLAPLRRVLFSPAAALVWGLAVMFVLLLAIQHAPALIAHGRQWLTTPRYAALAVVLYVPIKLLHELAHGLAVRRWGGKVHQAGITLMLGLPVPWVDASAATAFTERQQRIIVGAAGMMAELALAAVALPLWLTLSDGLLRDAAFVTLFIAGVSTLLFNANPLQRLDGYYIATDALDLPNLAPRSRQWWQDVLRRRLLRVPSAEPMVAAPGEAAWLAAYAPLAWLNSLVIATLAVAWLGQLSLLLGLVGGALLAWQMGLQPMISLLGALRRAAMLHQGTARRWHRLLLAGGVLLVVVLLLPVPQRTRVQGVVWPPEQSQLRADEDGFVTELRVADGSQVSPGEVVLQLANPALQTELERQAARVTAFEAELVQALPGGMTESNSPSGEGRAGDARAELARAQAELERLVERQAALSVRARIGGRVALPQAADLSERYLRRGSLFGQVLDTTPPTIRVALPESEANDLDGKVRSVSVRLAASREHAHEAKLLRDGAGAVAQLPSAALSQRHGGPVPTDPQDKDDLKPVRPVVMLDVQLLAGSGVAARLGERAWARFDAGYAPIAWQLAGSLRRELLRRFNPQL</sequence>
<dbReference type="GO" id="GO:0030313">
    <property type="term" value="C:cell envelope"/>
    <property type="evidence" value="ECO:0007669"/>
    <property type="project" value="UniProtKB-SubCell"/>
</dbReference>
<evidence type="ECO:0000313" key="5">
    <source>
        <dbReference type="EMBL" id="MBK6972062.1"/>
    </source>
</evidence>
<comment type="subcellular location">
    <subcellularLocation>
        <location evidence="1">Cell envelope</location>
    </subcellularLocation>
</comment>
<accession>A0A9D7E6I1</accession>
<dbReference type="PANTHER" id="PTHR32347:SF23">
    <property type="entry name" value="BLL5650 PROTEIN"/>
    <property type="match status" value="1"/>
</dbReference>
<name>A0A9D7E6I1_9PROT</name>
<dbReference type="InterPro" id="IPR050465">
    <property type="entry name" value="UPF0194_transport"/>
</dbReference>
<proteinExistence type="predicted"/>
<dbReference type="Proteomes" id="UP000807785">
    <property type="component" value="Unassembled WGS sequence"/>
</dbReference>
<dbReference type="InterPro" id="IPR041881">
    <property type="entry name" value="PqqD_sf"/>
</dbReference>
<evidence type="ECO:0000256" key="2">
    <source>
        <dbReference type="ARBA" id="ARBA00023054"/>
    </source>
</evidence>
<protein>
    <recommendedName>
        <fullName evidence="7">Peptidase M50</fullName>
    </recommendedName>
</protein>
<dbReference type="Gene3D" id="1.10.10.1150">
    <property type="entry name" value="Coenzyme PQQ synthesis protein D (PqqD)"/>
    <property type="match status" value="1"/>
</dbReference>
<organism evidence="5 6">
    <name type="scientific">Candidatus Methylophosphatis roskildensis</name>
    <dbReference type="NCBI Taxonomy" id="2899263"/>
    <lineage>
        <taxon>Bacteria</taxon>
        <taxon>Pseudomonadati</taxon>
        <taxon>Pseudomonadota</taxon>
        <taxon>Betaproteobacteria</taxon>
        <taxon>Nitrosomonadales</taxon>
        <taxon>Sterolibacteriaceae</taxon>
        <taxon>Candidatus Methylophosphatis</taxon>
    </lineage>
</organism>
<keyword evidence="4" id="KW-1133">Transmembrane helix</keyword>
<dbReference type="AlphaFoldDB" id="A0A9D7E6I1"/>
<evidence type="ECO:0008006" key="7">
    <source>
        <dbReference type="Google" id="ProtNLM"/>
    </source>
</evidence>
<feature type="transmembrane region" description="Helical" evidence="4">
    <location>
        <begin position="373"/>
        <end position="395"/>
    </location>
</feature>
<feature type="transmembrane region" description="Helical" evidence="4">
    <location>
        <begin position="415"/>
        <end position="431"/>
    </location>
</feature>
<feature type="transmembrane region" description="Helical" evidence="4">
    <location>
        <begin position="138"/>
        <end position="160"/>
    </location>
</feature>